<evidence type="ECO:0000313" key="2">
    <source>
        <dbReference type="Proteomes" id="UP000264820"/>
    </source>
</evidence>
<proteinExistence type="predicted"/>
<keyword evidence="2" id="KW-1185">Reference proteome</keyword>
<dbReference type="SUPFAM" id="SSF48592">
    <property type="entry name" value="GroEL equatorial domain-like"/>
    <property type="match status" value="1"/>
</dbReference>
<reference evidence="1" key="1">
    <citation type="submission" date="2025-08" db="UniProtKB">
        <authorList>
            <consortium name="Ensembl"/>
        </authorList>
    </citation>
    <scope>IDENTIFICATION</scope>
</reference>
<dbReference type="Pfam" id="PF00118">
    <property type="entry name" value="Cpn60_TCP1"/>
    <property type="match status" value="1"/>
</dbReference>
<dbReference type="InterPro" id="IPR002423">
    <property type="entry name" value="Cpn60/GroEL/TCP-1"/>
</dbReference>
<dbReference type="Gene3D" id="3.50.7.10">
    <property type="entry name" value="GroEL"/>
    <property type="match status" value="1"/>
</dbReference>
<dbReference type="InterPro" id="IPR027409">
    <property type="entry name" value="GroEL-like_apical_dom_sf"/>
</dbReference>
<dbReference type="Proteomes" id="UP000264820">
    <property type="component" value="Unplaced"/>
</dbReference>
<dbReference type="InterPro" id="IPR042984">
    <property type="entry name" value="BBS12"/>
</dbReference>
<dbReference type="AlphaFoldDB" id="A0A3Q2XGH9"/>
<accession>A0A3Q2XGH9</accession>
<protein>
    <submittedName>
        <fullName evidence="1">Bardet-Biedl syndrome 12</fullName>
    </submittedName>
</protein>
<evidence type="ECO:0000313" key="1">
    <source>
        <dbReference type="Ensembl" id="ENSHCOP00000002812.1"/>
    </source>
</evidence>
<dbReference type="GeneTree" id="ENSGT00390000008984"/>
<organism evidence="1 2">
    <name type="scientific">Hippocampus comes</name>
    <name type="common">Tiger tail seahorse</name>
    <dbReference type="NCBI Taxonomy" id="109280"/>
    <lineage>
        <taxon>Eukaryota</taxon>
        <taxon>Metazoa</taxon>
        <taxon>Chordata</taxon>
        <taxon>Craniata</taxon>
        <taxon>Vertebrata</taxon>
        <taxon>Euteleostomi</taxon>
        <taxon>Actinopterygii</taxon>
        <taxon>Neopterygii</taxon>
        <taxon>Teleostei</taxon>
        <taxon>Neoteleostei</taxon>
        <taxon>Acanthomorphata</taxon>
        <taxon>Syngnathiaria</taxon>
        <taxon>Syngnathiformes</taxon>
        <taxon>Syngnathoidei</taxon>
        <taxon>Syngnathidae</taxon>
        <taxon>Hippocampus</taxon>
    </lineage>
</organism>
<dbReference type="PANTHER" id="PTHR46883">
    <property type="entry name" value="BARDET-BIEDL SYNDROME 12 PROTEIN"/>
    <property type="match status" value="1"/>
</dbReference>
<sequence length="583" mass="63330">MAFLRQHVGLQKLSAIAAVAHSTLGPRKKYKFIQDEATGESTLASSCLRILDNLDLATCAVSQLVHETVRVHHEVYRTGAGCLLFFAGAWSRAALLCLQQGIPTSRVVAAMIEGMDLCVDVCKKSSVSFDALCVLTRKQVTEAPLESKVIKEKRQLKLSRHFCNTEPETILVPEPRLSDVAHLAAGLSHGCNNAMRLVIEASRIQAKVIPNSVLDVTKVTTCVLPGLPEDEAHVCSGCIILLNPDQASVAHDLKNKSMNVVLISGDLSHSYRHLGFNRPAGIQCVGNQSNLSDLSKEEEWMGKVLELLQHLEVDVVLVSGLVNAAVIQRCSQRHILVVGKVRASVLKEMATATQATLVTYVTLLSKRCVGKGIQVSMWREIGSHEGTPLTAINLDAGGSTRLVTAIITSPVHGKLQSLEDRFWACAYRVHHALKDKAVLPGAGVTELFCIHYLMKKVDAENPGDGTRGSNPYLGIILHLLADSFTEYLAAVMANSTGISQVKARAVVNQKLQDVNSISADFSQLILDSDEGIPPSKVFDNLSVKQESWRKALDLVLLVLQTDAEIITGVDESKDGNHARLMFL</sequence>
<name>A0A3Q2XGH9_HIPCM</name>
<dbReference type="GO" id="GO:0045494">
    <property type="term" value="P:photoreceptor cell maintenance"/>
    <property type="evidence" value="ECO:0007669"/>
    <property type="project" value="TreeGrafter"/>
</dbReference>
<dbReference type="InterPro" id="IPR027413">
    <property type="entry name" value="GROEL-like_equatorial_sf"/>
</dbReference>
<dbReference type="SUPFAM" id="SSF52029">
    <property type="entry name" value="GroEL apical domain-like"/>
    <property type="match status" value="1"/>
</dbReference>
<dbReference type="Gene3D" id="1.10.560.10">
    <property type="entry name" value="GroEL-like equatorial domain"/>
    <property type="match status" value="2"/>
</dbReference>
<dbReference type="OMA" id="CPFLQIP"/>
<dbReference type="PANTHER" id="PTHR46883:SF1">
    <property type="entry name" value="BARDET-BIEDL SYNDROME 12 PROTEIN"/>
    <property type="match status" value="1"/>
</dbReference>
<dbReference type="Ensembl" id="ENSHCOT00000009800.1">
    <property type="protein sequence ID" value="ENSHCOP00000002812.1"/>
    <property type="gene ID" value="ENSHCOG00000004034.1"/>
</dbReference>
<dbReference type="GO" id="GO:0005524">
    <property type="term" value="F:ATP binding"/>
    <property type="evidence" value="ECO:0007669"/>
    <property type="project" value="InterPro"/>
</dbReference>
<dbReference type="GO" id="GO:0051131">
    <property type="term" value="P:chaperone-mediated protein complex assembly"/>
    <property type="evidence" value="ECO:0007669"/>
    <property type="project" value="InterPro"/>
</dbReference>
<dbReference type="GO" id="GO:0060027">
    <property type="term" value="P:convergent extension involved in gastrulation"/>
    <property type="evidence" value="ECO:0007669"/>
    <property type="project" value="Ensembl"/>
</dbReference>
<reference evidence="1" key="2">
    <citation type="submission" date="2025-09" db="UniProtKB">
        <authorList>
            <consortium name="Ensembl"/>
        </authorList>
    </citation>
    <scope>IDENTIFICATION</scope>
</reference>
<dbReference type="STRING" id="109280.ENSHCOP00000002812"/>